<gene>
    <name evidence="1" type="ORF">ACFPTR_09920</name>
</gene>
<dbReference type="Proteomes" id="UP001596143">
    <property type="component" value="Unassembled WGS sequence"/>
</dbReference>
<dbReference type="EMBL" id="JBHSPF010000055">
    <property type="protein sequence ID" value="MFC5629179.1"/>
    <property type="molecule type" value="Genomic_DNA"/>
</dbReference>
<comment type="caution">
    <text evidence="1">The sequence shown here is derived from an EMBL/GenBank/DDBJ whole genome shotgun (WGS) entry which is preliminary data.</text>
</comment>
<evidence type="ECO:0000313" key="2">
    <source>
        <dbReference type="Proteomes" id="UP001596143"/>
    </source>
</evidence>
<sequence>MNRSTMRSFSFGLFLATSFFASFYYFIETDAEVEQKNEQYATLTKEEMITSLEQEGYFILTEAEKKAIEEESAKDSNASTTRAILHIEEGMSSDEVIQQLARLQMIEDEEAFQTMLAEKNASTMLQTGYYELHSEMDMEKIIETITNK</sequence>
<organism evidence="1 2">
    <name type="scientific">Aliibacillus thermotolerans</name>
    <dbReference type="NCBI Taxonomy" id="1834418"/>
    <lineage>
        <taxon>Bacteria</taxon>
        <taxon>Bacillati</taxon>
        <taxon>Bacillota</taxon>
        <taxon>Bacilli</taxon>
        <taxon>Bacillales</taxon>
        <taxon>Bacillaceae</taxon>
        <taxon>Aliibacillus</taxon>
    </lineage>
</organism>
<keyword evidence="2" id="KW-1185">Reference proteome</keyword>
<proteinExistence type="predicted"/>
<dbReference type="Pfam" id="PF02618">
    <property type="entry name" value="YceG"/>
    <property type="match status" value="1"/>
</dbReference>
<protein>
    <submittedName>
        <fullName evidence="1">Endolytic transglycosylase MltG</fullName>
    </submittedName>
</protein>
<dbReference type="RefSeq" id="WP_270898476.1">
    <property type="nucleotide sequence ID" value="NZ_JBHSPF010000055.1"/>
</dbReference>
<accession>A0ABW0U8R4</accession>
<dbReference type="InterPro" id="IPR003770">
    <property type="entry name" value="MLTG-like"/>
</dbReference>
<dbReference type="Gene3D" id="3.30.1490.480">
    <property type="entry name" value="Endolytic murein transglycosylase"/>
    <property type="match status" value="1"/>
</dbReference>
<name>A0ABW0U8R4_9BACI</name>
<evidence type="ECO:0000313" key="1">
    <source>
        <dbReference type="EMBL" id="MFC5629179.1"/>
    </source>
</evidence>
<reference evidence="2" key="1">
    <citation type="journal article" date="2019" name="Int. J. Syst. Evol. Microbiol.">
        <title>The Global Catalogue of Microorganisms (GCM) 10K type strain sequencing project: providing services to taxonomists for standard genome sequencing and annotation.</title>
        <authorList>
            <consortium name="The Broad Institute Genomics Platform"/>
            <consortium name="The Broad Institute Genome Sequencing Center for Infectious Disease"/>
            <person name="Wu L."/>
            <person name="Ma J."/>
        </authorList>
    </citation>
    <scope>NUCLEOTIDE SEQUENCE [LARGE SCALE GENOMIC DNA]</scope>
    <source>
        <strain evidence="2">CGMCC 1.15790</strain>
    </source>
</reference>